<dbReference type="EMBL" id="SSNT01000010">
    <property type="protein sequence ID" value="THF78996.1"/>
    <property type="molecule type" value="Genomic_DNA"/>
</dbReference>
<dbReference type="RefSeq" id="WP_136355209.1">
    <property type="nucleotide sequence ID" value="NZ_CP046266.1"/>
</dbReference>
<evidence type="ECO:0000256" key="1">
    <source>
        <dbReference type="SAM" id="MobiDB-lite"/>
    </source>
</evidence>
<gene>
    <name evidence="2" type="ORF">E6W99_14870</name>
</gene>
<sequence length="99" mass="11652">MEFKDQTQKIHSKEDTKGVDHIENDNSPPIDRFNQLMFGSRASSRIEERSHIKKDDNPNEEIDYFTLLEQIDDIMESLKNLKPILNHLSPIVDFIKKKI</sequence>
<evidence type="ECO:0000313" key="2">
    <source>
        <dbReference type="EMBL" id="THF78996.1"/>
    </source>
</evidence>
<evidence type="ECO:0000313" key="3">
    <source>
        <dbReference type="Proteomes" id="UP000310334"/>
    </source>
</evidence>
<accession>A0A4S4BV48</accession>
<organism evidence="2 3">
    <name type="scientific">Metabacillus sediminilitoris</name>
    <dbReference type="NCBI Taxonomy" id="2567941"/>
    <lineage>
        <taxon>Bacteria</taxon>
        <taxon>Bacillati</taxon>
        <taxon>Bacillota</taxon>
        <taxon>Bacilli</taxon>
        <taxon>Bacillales</taxon>
        <taxon>Bacillaceae</taxon>
        <taxon>Metabacillus</taxon>
    </lineage>
</organism>
<comment type="caution">
    <text evidence="2">The sequence shown here is derived from an EMBL/GenBank/DDBJ whole genome shotgun (WGS) entry which is preliminary data.</text>
</comment>
<keyword evidence="3" id="KW-1185">Reference proteome</keyword>
<reference evidence="2 3" key="1">
    <citation type="submission" date="2019-04" db="EMBL/GenBank/DDBJ databases">
        <title>Bacillus sediminilitoris sp. nov., isolated from a tidal flat sediment on the East China Sea.</title>
        <authorList>
            <person name="Wei Y."/>
            <person name="Mao H."/>
            <person name="Fang J."/>
        </authorList>
    </citation>
    <scope>NUCLEOTIDE SEQUENCE [LARGE SCALE GENOMIC DNA]</scope>
    <source>
        <strain evidence="2 3">DSL-17</strain>
    </source>
</reference>
<protein>
    <submittedName>
        <fullName evidence="2">Uncharacterized protein</fullName>
    </submittedName>
</protein>
<name>A0A4S4BV48_9BACI</name>
<dbReference type="OrthoDB" id="2697500at2"/>
<feature type="compositionally biased region" description="Basic and acidic residues" evidence="1">
    <location>
        <begin position="1"/>
        <end position="24"/>
    </location>
</feature>
<feature type="region of interest" description="Disordered" evidence="1">
    <location>
        <begin position="1"/>
        <end position="33"/>
    </location>
</feature>
<proteinExistence type="predicted"/>
<dbReference type="Proteomes" id="UP000310334">
    <property type="component" value="Unassembled WGS sequence"/>
</dbReference>
<dbReference type="AlphaFoldDB" id="A0A4S4BV48"/>